<dbReference type="Gene3D" id="3.90.25.10">
    <property type="entry name" value="UDP-galactose 4-epimerase, domain 1"/>
    <property type="match status" value="1"/>
</dbReference>
<dbReference type="InterPro" id="IPR016040">
    <property type="entry name" value="NAD(P)-bd_dom"/>
</dbReference>
<comment type="cofactor">
    <cofactor evidence="2 7">
        <name>NADP(+)</name>
        <dbReference type="ChEBI" id="CHEBI:58349"/>
    </cofactor>
</comment>
<dbReference type="InterPro" id="IPR006368">
    <property type="entry name" value="GDP_Man_deHydtase"/>
</dbReference>
<dbReference type="InterPro" id="IPR036291">
    <property type="entry name" value="NAD(P)-bd_dom_sf"/>
</dbReference>
<dbReference type="GO" id="GO:0070401">
    <property type="term" value="F:NADP+ binding"/>
    <property type="evidence" value="ECO:0007669"/>
    <property type="project" value="UniProtKB-UniRule"/>
</dbReference>
<gene>
    <name evidence="7" type="primary">gmd</name>
    <name evidence="9" type="ORF">MICH65_0526</name>
</gene>
<proteinExistence type="inferred from homology"/>
<dbReference type="HAMAP" id="MF_00955">
    <property type="entry name" value="GDP_Man_dehydratase"/>
    <property type="match status" value="1"/>
</dbReference>
<evidence type="ECO:0000256" key="3">
    <source>
        <dbReference type="ARBA" id="ARBA00009263"/>
    </source>
</evidence>
<comment type="function">
    <text evidence="6 7">Catalyzes the conversion of GDP-D-mannose to GDP-4-dehydro-6-deoxy-D-mannose.</text>
</comment>
<dbReference type="SUPFAM" id="SSF51735">
    <property type="entry name" value="NAD(P)-binding Rossmann-fold domains"/>
    <property type="match status" value="1"/>
</dbReference>
<evidence type="ECO:0000313" key="9">
    <source>
        <dbReference type="EMBL" id="QHO63507.1"/>
    </source>
</evidence>
<dbReference type="GO" id="GO:0008446">
    <property type="term" value="F:GDP-mannose 4,6-dehydratase activity"/>
    <property type="evidence" value="ECO:0007669"/>
    <property type="project" value="UniProtKB-UniRule"/>
</dbReference>
<comment type="catalytic activity">
    <reaction evidence="1 7">
        <text>GDP-alpha-D-mannose = GDP-4-dehydro-alpha-D-rhamnose + H2O</text>
        <dbReference type="Rhea" id="RHEA:23820"/>
        <dbReference type="ChEBI" id="CHEBI:15377"/>
        <dbReference type="ChEBI" id="CHEBI:57527"/>
        <dbReference type="ChEBI" id="CHEBI:57964"/>
        <dbReference type="EC" id="4.2.1.47"/>
    </reaction>
</comment>
<name>A0A857N5V1_9BACT</name>
<reference evidence="10" key="1">
    <citation type="journal article" date="2020" name="Microorganisms">
        <title>Complete Genome of a Member of a New Bacterial Lineage in the Microgenomates Group Reveals an Unusual Nucleotide Composition Disparity Between Two Strands of DNA and Limited Metabolic Potential.</title>
        <authorList>
            <person name="Kadnikov V.V."/>
            <person name="Mardanov A.V."/>
            <person name="Beletsky A.V."/>
            <person name="Karnachuk O.V."/>
            <person name="Ravin N.V."/>
        </authorList>
    </citation>
    <scope>NUCLEOTIDE SEQUENCE [LARGE SCALE GENOMIC DNA]</scope>
</reference>
<feature type="domain" description="NAD(P)-binding" evidence="8">
    <location>
        <begin position="9"/>
        <end position="215"/>
    </location>
</feature>
<dbReference type="EMBL" id="CP047901">
    <property type="protein sequence ID" value="QHO63507.1"/>
    <property type="molecule type" value="Genomic_DNA"/>
</dbReference>
<dbReference type="CDD" id="cd05260">
    <property type="entry name" value="GDP_MD_SDR_e"/>
    <property type="match status" value="1"/>
</dbReference>
<keyword evidence="5 7" id="KW-0456">Lyase</keyword>
<evidence type="ECO:0000256" key="1">
    <source>
        <dbReference type="ARBA" id="ARBA00000188"/>
    </source>
</evidence>
<organism evidence="9 10">
    <name type="scientific">Candidatus Chazhemtobacterium aquaticus</name>
    <dbReference type="NCBI Taxonomy" id="2715735"/>
    <lineage>
        <taxon>Bacteria</taxon>
        <taxon>Candidatus Chazhemtobacteraceae</taxon>
        <taxon>Candidatus Chazhemtobacterium</taxon>
    </lineage>
</organism>
<evidence type="ECO:0000256" key="7">
    <source>
        <dbReference type="HAMAP-Rule" id="MF_00955"/>
    </source>
</evidence>
<dbReference type="FunFam" id="3.40.50.720:FF:000924">
    <property type="entry name" value="GDP-mannose 4,6 dehydratase"/>
    <property type="match status" value="1"/>
</dbReference>
<dbReference type="EC" id="4.2.1.47" evidence="4 7"/>
<protein>
    <recommendedName>
        <fullName evidence="4 7">GDP-mannose 4,6-dehydratase</fullName>
        <ecNumber evidence="4 7">4.2.1.47</ecNumber>
    </recommendedName>
    <alternativeName>
        <fullName evidence="7">GDP-D-mannose dehydratase</fullName>
    </alternativeName>
</protein>
<dbReference type="AlphaFoldDB" id="A0A857N5V1"/>
<dbReference type="PANTHER" id="PTHR43715">
    <property type="entry name" value="GDP-MANNOSE 4,6-DEHYDRATASE"/>
    <property type="match status" value="1"/>
</dbReference>
<evidence type="ECO:0000256" key="4">
    <source>
        <dbReference type="ARBA" id="ARBA00011989"/>
    </source>
</evidence>
<dbReference type="Proteomes" id="UP000463983">
    <property type="component" value="Chromosome"/>
</dbReference>
<feature type="domain" description="NAD(P)-binding" evidence="8">
    <location>
        <begin position="222"/>
        <end position="329"/>
    </location>
</feature>
<evidence type="ECO:0000259" key="8">
    <source>
        <dbReference type="Pfam" id="PF16363"/>
    </source>
</evidence>
<sequence length="341" mass="38068">MPQKKKIAFITGVTGQDGSYLAEFLLNKNYHVYGLLRRKSKPDLGNAAHLLHHIDLAYGDLSDQSCLNMYISKIKPDEIYNLGAQSHVHESWHQPLATADQTGMGALRIFEAVRNLHPKAKVYQASTSELYGETTITPQDENTSIHPANPYAAAKALAHFDAQIYRRSFGLFISTGILFNHESPRRSPDFVTRKVTLAAATIKLGLKKNIPLGQGGDPIINKDGKLELGSLDAKRDWGFAGDYVKAMWMMLQHDTPDDFVVATGKVHTVKDLARTAFKQVGLNWKDHVVINPKWVRPTETGPLVGDASKIKKTLGWQAETSFEQLISMMVKHDLELLKQQK</sequence>
<dbReference type="RefSeq" id="WP_161931886.1">
    <property type="nucleotide sequence ID" value="NZ_CP047901.1"/>
</dbReference>
<keyword evidence="10" id="KW-1185">Reference proteome</keyword>
<dbReference type="KEGG" id="caqa:MICH65_0526"/>
<comment type="caution">
    <text evidence="7">Lacks conserved residue(s) required for the propagation of feature annotation.</text>
</comment>
<keyword evidence="7" id="KW-0521">NADP</keyword>
<accession>A0A857N5V1</accession>
<evidence type="ECO:0000256" key="5">
    <source>
        <dbReference type="ARBA" id="ARBA00023239"/>
    </source>
</evidence>
<evidence type="ECO:0000256" key="2">
    <source>
        <dbReference type="ARBA" id="ARBA00001937"/>
    </source>
</evidence>
<evidence type="ECO:0000256" key="6">
    <source>
        <dbReference type="ARBA" id="ARBA00059383"/>
    </source>
</evidence>
<dbReference type="GO" id="GO:0042351">
    <property type="term" value="P:'de novo' GDP-L-fucose biosynthetic process"/>
    <property type="evidence" value="ECO:0007669"/>
    <property type="project" value="TreeGrafter"/>
</dbReference>
<dbReference type="Gene3D" id="3.40.50.720">
    <property type="entry name" value="NAD(P)-binding Rossmann-like Domain"/>
    <property type="match status" value="1"/>
</dbReference>
<comment type="similarity">
    <text evidence="3 7">Belongs to the NAD(P)-dependent epimerase/dehydratase family. GDP-mannose 4,6-dehydratase subfamily.</text>
</comment>
<dbReference type="PANTHER" id="PTHR43715:SF1">
    <property type="entry name" value="GDP-MANNOSE 4,6 DEHYDRATASE"/>
    <property type="match status" value="1"/>
</dbReference>
<dbReference type="Pfam" id="PF16363">
    <property type="entry name" value="GDP_Man_Dehyd"/>
    <property type="match status" value="2"/>
</dbReference>
<evidence type="ECO:0000313" key="10">
    <source>
        <dbReference type="Proteomes" id="UP000463983"/>
    </source>
</evidence>